<evidence type="ECO:0000256" key="5">
    <source>
        <dbReference type="ARBA" id="ARBA00022692"/>
    </source>
</evidence>
<dbReference type="EMBL" id="JAQQAF010000009">
    <property type="protein sequence ID" value="KAJ8460764.1"/>
    <property type="molecule type" value="Genomic_DNA"/>
</dbReference>
<comment type="caution">
    <text evidence="13">The sequence shown here is derived from an EMBL/GenBank/DDBJ whole genome shotgun (WGS) entry which is preliminary data.</text>
</comment>
<keyword evidence="11 12" id="KW-0961">Cell wall biogenesis/degradation</keyword>
<evidence type="ECO:0000256" key="4">
    <source>
        <dbReference type="ARBA" id="ARBA00022679"/>
    </source>
</evidence>
<evidence type="ECO:0000256" key="7">
    <source>
        <dbReference type="ARBA" id="ARBA00022989"/>
    </source>
</evidence>
<evidence type="ECO:0000256" key="10">
    <source>
        <dbReference type="ARBA" id="ARBA00023180"/>
    </source>
</evidence>
<dbReference type="InterPro" id="IPR005027">
    <property type="entry name" value="Glyco_trans_43"/>
</dbReference>
<keyword evidence="6 12" id="KW-0735">Signal-anchor</keyword>
<evidence type="ECO:0000256" key="8">
    <source>
        <dbReference type="ARBA" id="ARBA00023034"/>
    </source>
</evidence>
<comment type="function">
    <text evidence="12">Involved in the synthesis of glucuronoxylan hemicellulose in secondary cell walls.</text>
</comment>
<reference evidence="13 14" key="1">
    <citation type="submission" date="2022-12" db="EMBL/GenBank/DDBJ databases">
        <title>Chromosome-scale assembly of the Ensete ventricosum genome.</title>
        <authorList>
            <person name="Dussert Y."/>
            <person name="Stocks J."/>
            <person name="Wendawek A."/>
            <person name="Woldeyes F."/>
            <person name="Nichols R.A."/>
            <person name="Borrell J.S."/>
        </authorList>
    </citation>
    <scope>NUCLEOTIDE SEQUENCE [LARGE SCALE GENOMIC DNA]</scope>
    <source>
        <strain evidence="14">cv. Maze</strain>
        <tissue evidence="13">Seeds</tissue>
    </source>
</reference>
<dbReference type="GO" id="GO:0000139">
    <property type="term" value="C:Golgi membrane"/>
    <property type="evidence" value="ECO:0007669"/>
    <property type="project" value="UniProtKB-SubCell"/>
</dbReference>
<evidence type="ECO:0000256" key="9">
    <source>
        <dbReference type="ARBA" id="ARBA00023136"/>
    </source>
</evidence>
<dbReference type="AlphaFoldDB" id="A0AAV8PN61"/>
<evidence type="ECO:0000256" key="6">
    <source>
        <dbReference type="ARBA" id="ARBA00022968"/>
    </source>
</evidence>
<keyword evidence="3" id="KW-0328">Glycosyltransferase</keyword>
<organism evidence="13 14">
    <name type="scientific">Ensete ventricosum</name>
    <name type="common">Abyssinian banana</name>
    <name type="synonym">Musa ensete</name>
    <dbReference type="NCBI Taxonomy" id="4639"/>
    <lineage>
        <taxon>Eukaryota</taxon>
        <taxon>Viridiplantae</taxon>
        <taxon>Streptophyta</taxon>
        <taxon>Embryophyta</taxon>
        <taxon>Tracheophyta</taxon>
        <taxon>Spermatophyta</taxon>
        <taxon>Magnoliopsida</taxon>
        <taxon>Liliopsida</taxon>
        <taxon>Zingiberales</taxon>
        <taxon>Musaceae</taxon>
        <taxon>Ensete</taxon>
    </lineage>
</organism>
<dbReference type="GO" id="GO:0015018">
    <property type="term" value="F:galactosylgalactosylxylosylprotein 3-beta-glucuronosyltransferase activity"/>
    <property type="evidence" value="ECO:0007669"/>
    <property type="project" value="InterPro"/>
</dbReference>
<dbReference type="PANTHER" id="PTHR10896">
    <property type="entry name" value="GALACTOSYLGALACTOSYLXYLOSYLPROTEIN 3-BETA-GLUCURONOSYLTRANSFERASE BETA-1,3-GLUCURONYLTRANSFERASE"/>
    <property type="match status" value="1"/>
</dbReference>
<dbReference type="SUPFAM" id="SSF53448">
    <property type="entry name" value="Nucleotide-diphospho-sugar transferases"/>
    <property type="match status" value="1"/>
</dbReference>
<comment type="similarity">
    <text evidence="2 12">Belongs to the glycosyltransferase 43 family.</text>
</comment>
<comment type="subcellular location">
    <subcellularLocation>
        <location evidence="1 12">Golgi apparatus membrane</location>
        <topology evidence="1 12">Single-pass type II membrane protein</topology>
    </subcellularLocation>
</comment>
<evidence type="ECO:0000256" key="2">
    <source>
        <dbReference type="ARBA" id="ARBA00007706"/>
    </source>
</evidence>
<dbReference type="Gene3D" id="3.90.550.10">
    <property type="entry name" value="Spore Coat Polysaccharide Biosynthesis Protein SpsA, Chain A"/>
    <property type="match status" value="1"/>
</dbReference>
<evidence type="ECO:0000313" key="14">
    <source>
        <dbReference type="Proteomes" id="UP001222027"/>
    </source>
</evidence>
<dbReference type="GO" id="GO:0010417">
    <property type="term" value="P:glucuronoxylan biosynthetic process"/>
    <property type="evidence" value="ECO:0007669"/>
    <property type="project" value="TreeGrafter"/>
</dbReference>
<keyword evidence="9" id="KW-0472">Membrane</keyword>
<dbReference type="Proteomes" id="UP001222027">
    <property type="component" value="Unassembled WGS sequence"/>
</dbReference>
<keyword evidence="8 12" id="KW-0333">Golgi apparatus</keyword>
<accession>A0AAV8PN61</accession>
<dbReference type="EC" id="2.4.-.-" evidence="12"/>
<keyword evidence="10" id="KW-0325">Glycoprotein</keyword>
<evidence type="ECO:0000256" key="3">
    <source>
        <dbReference type="ARBA" id="ARBA00022676"/>
    </source>
</evidence>
<dbReference type="PANTHER" id="PTHR10896:SF20">
    <property type="entry name" value="BETA-1,4-XYLOSYLTRANSFERASE IRX9L-RELATED"/>
    <property type="match status" value="1"/>
</dbReference>
<dbReference type="GO" id="GO:0009834">
    <property type="term" value="P:plant-type secondary cell wall biogenesis"/>
    <property type="evidence" value="ECO:0007669"/>
    <property type="project" value="TreeGrafter"/>
</dbReference>
<evidence type="ECO:0000313" key="13">
    <source>
        <dbReference type="EMBL" id="KAJ8460764.1"/>
    </source>
</evidence>
<dbReference type="GO" id="GO:0071555">
    <property type="term" value="P:cell wall organization"/>
    <property type="evidence" value="ECO:0007669"/>
    <property type="project" value="UniProtKB-KW"/>
</dbReference>
<dbReference type="Pfam" id="PF03360">
    <property type="entry name" value="Glyco_transf_43"/>
    <property type="match status" value="1"/>
</dbReference>
<dbReference type="GO" id="GO:0042285">
    <property type="term" value="F:xylosyltransferase activity"/>
    <property type="evidence" value="ECO:0007669"/>
    <property type="project" value="TreeGrafter"/>
</dbReference>
<name>A0AAV8PN61_ENSVE</name>
<protein>
    <recommendedName>
        <fullName evidence="12">Glycosyltransferases</fullName>
        <ecNumber evidence="12">2.4.-.-</ecNumber>
    </recommendedName>
</protein>
<keyword evidence="5" id="KW-0812">Transmembrane</keyword>
<keyword evidence="14" id="KW-1185">Reference proteome</keyword>
<evidence type="ECO:0000256" key="1">
    <source>
        <dbReference type="ARBA" id="ARBA00004323"/>
    </source>
</evidence>
<keyword evidence="7" id="KW-1133">Transmembrane helix</keyword>
<sequence length="79" mass="9562">MYRHLVCKQNVTYIKDTSLNIAVSLIEEHRRLDGIIVHFTDDNGIYSIRLFDQMRRIRRQRAKLIHNHAEAERMRDEKL</sequence>
<keyword evidence="4 12" id="KW-0808">Transferase</keyword>
<dbReference type="InterPro" id="IPR029044">
    <property type="entry name" value="Nucleotide-diphossugar_trans"/>
</dbReference>
<proteinExistence type="inferred from homology"/>
<gene>
    <name evidence="13" type="ORF">OPV22_033690</name>
</gene>
<evidence type="ECO:0000256" key="11">
    <source>
        <dbReference type="ARBA" id="ARBA00023316"/>
    </source>
</evidence>
<evidence type="ECO:0000256" key="12">
    <source>
        <dbReference type="RuleBase" id="RU363127"/>
    </source>
</evidence>